<dbReference type="PATRIC" id="fig|1348657.5.peg.1838"/>
<dbReference type="AlphaFoldDB" id="T0AYL1"/>
<protein>
    <recommendedName>
        <fullName evidence="3">DUF1841 domain-containing protein</fullName>
    </recommendedName>
</protein>
<dbReference type="Proteomes" id="UP000015455">
    <property type="component" value="Unassembled WGS sequence"/>
</dbReference>
<organism evidence="1 2">
    <name type="scientific">Thauera terpenica 58Eu</name>
    <dbReference type="NCBI Taxonomy" id="1348657"/>
    <lineage>
        <taxon>Bacteria</taxon>
        <taxon>Pseudomonadati</taxon>
        <taxon>Pseudomonadota</taxon>
        <taxon>Betaproteobacteria</taxon>
        <taxon>Rhodocyclales</taxon>
        <taxon>Zoogloeaceae</taxon>
        <taxon>Thauera</taxon>
    </lineage>
</organism>
<evidence type="ECO:0000313" key="2">
    <source>
        <dbReference type="Proteomes" id="UP000015455"/>
    </source>
</evidence>
<keyword evidence="2" id="KW-1185">Reference proteome</keyword>
<proteinExistence type="predicted"/>
<evidence type="ECO:0000313" key="1">
    <source>
        <dbReference type="EMBL" id="EPZ15658.1"/>
    </source>
</evidence>
<dbReference type="InterPro" id="IPR014993">
    <property type="entry name" value="DUF1841"/>
</dbReference>
<dbReference type="EMBL" id="ATJV01000052">
    <property type="protein sequence ID" value="EPZ15658.1"/>
    <property type="molecule type" value="Genomic_DNA"/>
</dbReference>
<dbReference type="STRING" id="1348657.M622_14815"/>
<sequence length="147" mass="16409">MEADMFNPSREQVRSFFIDTWRKHRARELLSAMESIAADIISQHPEYHAIVENPDSLERDFSPEDGAINPFLHLSLHLAIEEQLSINQPPGIRAAFEAACAQRGERHAALHDALECLGEMMFNAQRNGTPPDALAYVGCLKRKAGIG</sequence>
<gene>
    <name evidence="1" type="ORF">M622_14815</name>
</gene>
<dbReference type="eggNOG" id="ENOG50315C6">
    <property type="taxonomic scope" value="Bacteria"/>
</dbReference>
<evidence type="ECO:0008006" key="3">
    <source>
        <dbReference type="Google" id="ProtNLM"/>
    </source>
</evidence>
<accession>T0AYL1</accession>
<dbReference type="Pfam" id="PF08897">
    <property type="entry name" value="DUF1841"/>
    <property type="match status" value="1"/>
</dbReference>
<name>T0AYL1_9RHOO</name>
<comment type="caution">
    <text evidence="1">The sequence shown here is derived from an EMBL/GenBank/DDBJ whole genome shotgun (WGS) entry which is preliminary data.</text>
</comment>
<reference evidence="1 2" key="1">
    <citation type="submission" date="2013-06" db="EMBL/GenBank/DDBJ databases">
        <title>Draft genome sequence of Thauera terpenica.</title>
        <authorList>
            <person name="Liu B."/>
            <person name="Frostegard A.H."/>
            <person name="Shapleigh J.P."/>
        </authorList>
    </citation>
    <scope>NUCLEOTIDE SEQUENCE [LARGE SCALE GENOMIC DNA]</scope>
    <source>
        <strain evidence="1 2">58Eu</strain>
    </source>
</reference>